<dbReference type="GO" id="GO:0005886">
    <property type="term" value="C:plasma membrane"/>
    <property type="evidence" value="ECO:0007669"/>
    <property type="project" value="TreeGrafter"/>
</dbReference>
<name>A0A926IKQ5_9FIRM</name>
<proteinExistence type="predicted"/>
<feature type="domain" description="Penicillin-binding protein transpeptidase" evidence="2">
    <location>
        <begin position="156"/>
        <end position="459"/>
    </location>
</feature>
<organism evidence="4 5">
    <name type="scientific">Paratissierella segnis</name>
    <dbReference type="NCBI Taxonomy" id="2763679"/>
    <lineage>
        <taxon>Bacteria</taxon>
        <taxon>Bacillati</taxon>
        <taxon>Bacillota</taxon>
        <taxon>Tissierellia</taxon>
        <taxon>Tissierellales</taxon>
        <taxon>Tissierellaceae</taxon>
        <taxon>Paratissierella</taxon>
    </lineage>
</organism>
<dbReference type="Gene3D" id="3.40.710.10">
    <property type="entry name" value="DD-peptidase/beta-lactamase superfamily"/>
    <property type="match status" value="1"/>
</dbReference>
<dbReference type="Pfam" id="PF00905">
    <property type="entry name" value="Transpeptidase"/>
    <property type="match status" value="1"/>
</dbReference>
<accession>A0A926IKQ5</accession>
<dbReference type="InterPro" id="IPR050515">
    <property type="entry name" value="Beta-lactam/transpept"/>
</dbReference>
<keyword evidence="1" id="KW-0472">Membrane</keyword>
<comment type="caution">
    <text evidence="4">The sequence shown here is derived from an EMBL/GenBank/DDBJ whole genome shotgun (WGS) entry which is preliminary data.</text>
</comment>
<evidence type="ECO:0000313" key="4">
    <source>
        <dbReference type="EMBL" id="MBC8588751.1"/>
    </source>
</evidence>
<dbReference type="EMBL" id="JACRTG010000026">
    <property type="protein sequence ID" value="MBC8588751.1"/>
    <property type="molecule type" value="Genomic_DNA"/>
</dbReference>
<evidence type="ECO:0000259" key="3">
    <source>
        <dbReference type="Pfam" id="PF21922"/>
    </source>
</evidence>
<dbReference type="PANTHER" id="PTHR30627">
    <property type="entry name" value="PEPTIDOGLYCAN D,D-TRANSPEPTIDASE"/>
    <property type="match status" value="1"/>
</dbReference>
<dbReference type="InterPro" id="IPR054120">
    <property type="entry name" value="PBPA_dimer"/>
</dbReference>
<evidence type="ECO:0000259" key="2">
    <source>
        <dbReference type="Pfam" id="PF00905"/>
    </source>
</evidence>
<dbReference type="InterPro" id="IPR001460">
    <property type="entry name" value="PCN-bd_Tpept"/>
</dbReference>
<protein>
    <submittedName>
        <fullName evidence="4">Penicillin-binding protein A</fullName>
    </submittedName>
</protein>
<dbReference type="GO" id="GO:0008658">
    <property type="term" value="F:penicillin binding"/>
    <property type="evidence" value="ECO:0007669"/>
    <property type="project" value="InterPro"/>
</dbReference>
<dbReference type="RefSeq" id="WP_262430204.1">
    <property type="nucleotide sequence ID" value="NZ_JACRTG010000026.1"/>
</dbReference>
<gene>
    <name evidence="4" type="ORF">H8707_11035</name>
</gene>
<keyword evidence="1" id="KW-1133">Transmembrane helix</keyword>
<dbReference type="GO" id="GO:0071555">
    <property type="term" value="P:cell wall organization"/>
    <property type="evidence" value="ECO:0007669"/>
    <property type="project" value="TreeGrafter"/>
</dbReference>
<dbReference type="Gene3D" id="3.90.1310.10">
    <property type="entry name" value="Penicillin-binding protein 2a (Domain 2)"/>
    <property type="match status" value="1"/>
</dbReference>
<dbReference type="Pfam" id="PF21922">
    <property type="entry name" value="PBP_dimer_2"/>
    <property type="match status" value="1"/>
</dbReference>
<feature type="transmembrane region" description="Helical" evidence="1">
    <location>
        <begin position="7"/>
        <end position="28"/>
    </location>
</feature>
<dbReference type="SUPFAM" id="SSF56601">
    <property type="entry name" value="beta-lactamase/transpeptidase-like"/>
    <property type="match status" value="1"/>
</dbReference>
<evidence type="ECO:0000313" key="5">
    <source>
        <dbReference type="Proteomes" id="UP000601171"/>
    </source>
</evidence>
<dbReference type="PANTHER" id="PTHR30627:SF24">
    <property type="entry name" value="PENICILLIN-BINDING PROTEIN 4B"/>
    <property type="match status" value="1"/>
</dbReference>
<reference evidence="4" key="1">
    <citation type="submission" date="2020-08" db="EMBL/GenBank/DDBJ databases">
        <title>Genome public.</title>
        <authorList>
            <person name="Liu C."/>
            <person name="Sun Q."/>
        </authorList>
    </citation>
    <scope>NUCLEOTIDE SEQUENCE</scope>
    <source>
        <strain evidence="4">BX21</strain>
    </source>
</reference>
<feature type="domain" description="Penicillin binding protein A dimerisation" evidence="3">
    <location>
        <begin position="55"/>
        <end position="127"/>
    </location>
</feature>
<keyword evidence="1" id="KW-0812">Transmembrane</keyword>
<dbReference type="AlphaFoldDB" id="A0A926IKQ5"/>
<dbReference type="SUPFAM" id="SSF56519">
    <property type="entry name" value="Penicillin binding protein dimerisation domain"/>
    <property type="match status" value="1"/>
</dbReference>
<keyword evidence="5" id="KW-1185">Reference proteome</keyword>
<evidence type="ECO:0000256" key="1">
    <source>
        <dbReference type="SAM" id="Phobius"/>
    </source>
</evidence>
<dbReference type="Proteomes" id="UP000601171">
    <property type="component" value="Unassembled WGS sequence"/>
</dbReference>
<sequence length="468" mass="51446">MKLENKRIISVLIVFCLSFIGLVGYMSYFQVFRAEKIKQNSYNKRLWINEENIVRGSILDRNGTVLAYSEKQGDEIKRYYKYGRLYSHIIGYSYREYGKAGLELTYNSQLLNINENSAINEIINIVAPSTVGNNLELTIDHGLQEKTRNLLKGKKGTVISMNPKTGEIYSMVSLPDFDSSRLKEDWNEIAEDPNSPFLNRAIQGLYPPGSTFKLITTIGALNTSNLDLEYDCVGSVNVHGYTFTDYQGKGHGHLNLKSALVNSCNTYFTSKSTEIGRDTLGRVAEGFMFNNKIPFDLPVKTSSFPVNENIDKTGLAAASIGQGKVLATPLNMLLVASGIANDGEVVQPYLVKNIVSKDGKMLKTTRTETLSRGTSSIMADKVKDMMIDVIKYGTGKNGSIKNVQVAGKTGTAENASGNSHAWFVGFAPADDPKIAVTVLLEEEGSSGGRSAAPIARDLIIYALNNIKF</sequence>
<dbReference type="InterPro" id="IPR036138">
    <property type="entry name" value="PBP_dimer_sf"/>
</dbReference>
<dbReference type="InterPro" id="IPR012338">
    <property type="entry name" value="Beta-lactam/transpept-like"/>
</dbReference>